<dbReference type="EMBL" id="CP000836">
    <property type="protein sequence ID" value="ACM18234.1"/>
    <property type="molecule type" value="Genomic_DNA"/>
</dbReference>
<accession>B9K680</accession>
<protein>
    <submittedName>
        <fullName evidence="1">Uncharacterized protein</fullName>
    </submittedName>
</protein>
<name>B9K680_ECOLX</name>
<reference evidence="1" key="1">
    <citation type="journal article" date="2009" name="PLoS ONE">
        <title>Full sequence and comparative analysis of the plasmid pAPEC-1 of avian pathogenic E. coli chi7122 (O78:K80:H9).</title>
        <authorList>
            <person name="Mellata M."/>
            <person name="Touchman J.W."/>
            <person name="Curtiss R."/>
        </authorList>
    </citation>
    <scope>NUCLEOTIDE SEQUENCE [LARGE SCALE GENOMIC DNA]</scope>
    <source>
        <strain evidence="1">Chi7122</strain>
        <plasmid evidence="1">pAPEC-1</plasmid>
    </source>
</reference>
<proteinExistence type="predicted"/>
<dbReference type="AlphaFoldDB" id="B9K680"/>
<organism evidence="1">
    <name type="scientific">Escherichia coli chi7122</name>
    <dbReference type="NCBI Taxonomy" id="475609"/>
    <lineage>
        <taxon>Bacteria</taxon>
        <taxon>Pseudomonadati</taxon>
        <taxon>Pseudomonadota</taxon>
        <taxon>Gammaproteobacteria</taxon>
        <taxon>Enterobacterales</taxon>
        <taxon>Enterobacteriaceae</taxon>
        <taxon>Escherichia</taxon>
    </lineage>
</organism>
<sequence length="38" mass="4272">MVIIIMLKCHIVYIKSRYISVASLAGFSREGQAYSVHS</sequence>
<keyword evidence="1" id="KW-0614">Plasmid</keyword>
<evidence type="ECO:0000313" key="1">
    <source>
        <dbReference type="EMBL" id="ACM18234.1"/>
    </source>
</evidence>
<gene>
    <name evidence="1" type="ORF">MM1_0021</name>
</gene>
<geneLocation type="plasmid" evidence="1">
    <name>pAPEC-1</name>
</geneLocation>